<protein>
    <recommendedName>
        <fullName evidence="4">DUF417 family protein</fullName>
    </recommendedName>
</protein>
<keyword evidence="1" id="KW-0472">Membrane</keyword>
<dbReference type="AlphaFoldDB" id="A0A916XD47"/>
<dbReference type="PANTHER" id="PTHR40106:SF1">
    <property type="entry name" value="INNER MEMBRANE PROTEIN RCLC"/>
    <property type="match status" value="1"/>
</dbReference>
<evidence type="ECO:0000256" key="1">
    <source>
        <dbReference type="SAM" id="Phobius"/>
    </source>
</evidence>
<organism evidence="2 3">
    <name type="scientific">Chelatococcus reniformis</name>
    <dbReference type="NCBI Taxonomy" id="1494448"/>
    <lineage>
        <taxon>Bacteria</taxon>
        <taxon>Pseudomonadati</taxon>
        <taxon>Pseudomonadota</taxon>
        <taxon>Alphaproteobacteria</taxon>
        <taxon>Hyphomicrobiales</taxon>
        <taxon>Chelatococcaceae</taxon>
        <taxon>Chelatococcus</taxon>
    </lineage>
</organism>
<feature type="transmembrane region" description="Helical" evidence="1">
    <location>
        <begin position="141"/>
        <end position="161"/>
    </location>
</feature>
<keyword evidence="1" id="KW-0812">Transmembrane</keyword>
<sequence length="170" mass="17629">MTVDASSWPPDARRAAALGRLFRRIGRAVALAGVCLPLVLIGISKFTQSEIEGVEPLLTGTPWLAWLPALLGAAGASYLLGVVEVATAVLFLAGLRWPLAGVAAGAFGAATFAVTVSILLAQPIWDTESGGFPWLNSLGQFIIKDVALLGISLVVLGEGLLRTGAERRGP</sequence>
<evidence type="ECO:0000313" key="2">
    <source>
        <dbReference type="EMBL" id="GGC61827.1"/>
    </source>
</evidence>
<feature type="transmembrane region" description="Helical" evidence="1">
    <location>
        <begin position="63"/>
        <end position="92"/>
    </location>
</feature>
<dbReference type="RefSeq" id="WP_188609050.1">
    <property type="nucleotide sequence ID" value="NZ_BMGG01000003.1"/>
</dbReference>
<dbReference type="PANTHER" id="PTHR40106">
    <property type="entry name" value="INNER MEMBRANE PROTEIN RCLC"/>
    <property type="match status" value="1"/>
</dbReference>
<dbReference type="EMBL" id="BMGG01000003">
    <property type="protein sequence ID" value="GGC61827.1"/>
    <property type="molecule type" value="Genomic_DNA"/>
</dbReference>
<evidence type="ECO:0000313" key="3">
    <source>
        <dbReference type="Proteomes" id="UP000637002"/>
    </source>
</evidence>
<evidence type="ECO:0008006" key="4">
    <source>
        <dbReference type="Google" id="ProtNLM"/>
    </source>
</evidence>
<proteinExistence type="predicted"/>
<comment type="caution">
    <text evidence="2">The sequence shown here is derived from an EMBL/GenBank/DDBJ whole genome shotgun (WGS) entry which is preliminary data.</text>
</comment>
<dbReference type="GO" id="GO:1901530">
    <property type="term" value="P:response to hypochlorite"/>
    <property type="evidence" value="ECO:0007669"/>
    <property type="project" value="TreeGrafter"/>
</dbReference>
<feature type="transmembrane region" description="Helical" evidence="1">
    <location>
        <begin position="21"/>
        <end position="43"/>
    </location>
</feature>
<dbReference type="PIRSF" id="PIRSF028065">
    <property type="entry name" value="UCP028065"/>
    <property type="match status" value="1"/>
</dbReference>
<keyword evidence="1" id="KW-1133">Transmembrane helix</keyword>
<reference evidence="2" key="1">
    <citation type="journal article" date="2014" name="Int. J. Syst. Evol. Microbiol.">
        <title>Complete genome sequence of Corynebacterium casei LMG S-19264T (=DSM 44701T), isolated from a smear-ripened cheese.</title>
        <authorList>
            <consortium name="US DOE Joint Genome Institute (JGI-PGF)"/>
            <person name="Walter F."/>
            <person name="Albersmeier A."/>
            <person name="Kalinowski J."/>
            <person name="Ruckert C."/>
        </authorList>
    </citation>
    <scope>NUCLEOTIDE SEQUENCE</scope>
    <source>
        <strain evidence="2">CGMCC 1.12919</strain>
    </source>
</reference>
<dbReference type="Proteomes" id="UP000637002">
    <property type="component" value="Unassembled WGS sequence"/>
</dbReference>
<gene>
    <name evidence="2" type="ORF">GCM10010994_20550</name>
</gene>
<dbReference type="GO" id="GO:0005886">
    <property type="term" value="C:plasma membrane"/>
    <property type="evidence" value="ECO:0007669"/>
    <property type="project" value="TreeGrafter"/>
</dbReference>
<keyword evidence="3" id="KW-1185">Reference proteome</keyword>
<dbReference type="InterPro" id="IPR016865">
    <property type="entry name" value="RclC"/>
</dbReference>
<dbReference type="InterPro" id="IPR007339">
    <property type="entry name" value="RclC-like"/>
</dbReference>
<accession>A0A916XD47</accession>
<dbReference type="Pfam" id="PF04224">
    <property type="entry name" value="DUF417"/>
    <property type="match status" value="1"/>
</dbReference>
<feature type="transmembrane region" description="Helical" evidence="1">
    <location>
        <begin position="99"/>
        <end position="121"/>
    </location>
</feature>
<reference evidence="2" key="2">
    <citation type="submission" date="2020-09" db="EMBL/GenBank/DDBJ databases">
        <authorList>
            <person name="Sun Q."/>
            <person name="Zhou Y."/>
        </authorList>
    </citation>
    <scope>NUCLEOTIDE SEQUENCE</scope>
    <source>
        <strain evidence="2">CGMCC 1.12919</strain>
    </source>
</reference>
<name>A0A916XD47_9HYPH</name>